<evidence type="ECO:0000313" key="9">
    <source>
        <dbReference type="Proteomes" id="UP001163823"/>
    </source>
</evidence>
<dbReference type="Proteomes" id="UP001163823">
    <property type="component" value="Chromosome 10"/>
</dbReference>
<keyword evidence="5" id="KW-0804">Transcription</keyword>
<dbReference type="GO" id="GO:0034244">
    <property type="term" value="P:negative regulation of transcription elongation by RNA polymerase II"/>
    <property type="evidence" value="ECO:0007669"/>
    <property type="project" value="InterPro"/>
</dbReference>
<proteinExistence type="predicted"/>
<evidence type="ECO:0000256" key="1">
    <source>
        <dbReference type="ARBA" id="ARBA00022723"/>
    </source>
</evidence>
<dbReference type="KEGG" id="qsa:O6P43_025743"/>
<evidence type="ECO:0000256" key="3">
    <source>
        <dbReference type="ARBA" id="ARBA00022833"/>
    </source>
</evidence>
<dbReference type="EMBL" id="JARAOO010000010">
    <property type="protein sequence ID" value="KAJ7954134.1"/>
    <property type="molecule type" value="Genomic_DNA"/>
</dbReference>
<feature type="compositionally biased region" description="Polar residues" evidence="6">
    <location>
        <begin position="11"/>
        <end position="21"/>
    </location>
</feature>
<keyword evidence="9" id="KW-1185">Reference proteome</keyword>
<keyword evidence="3" id="KW-0862">Zinc</keyword>
<dbReference type="InterPro" id="IPR056280">
    <property type="entry name" value="AIPP2-like_SPOC"/>
</dbReference>
<evidence type="ECO:0000256" key="4">
    <source>
        <dbReference type="ARBA" id="ARBA00023015"/>
    </source>
</evidence>
<feature type="domain" description="AIPP2-like SPOC-like" evidence="7">
    <location>
        <begin position="235"/>
        <end position="355"/>
    </location>
</feature>
<evidence type="ECO:0000259" key="7">
    <source>
        <dbReference type="Pfam" id="PF23121"/>
    </source>
</evidence>
<dbReference type="PANTHER" id="PTHR33304:SF36">
    <property type="entry name" value="GB|AAF26970.1-RELATED"/>
    <property type="match status" value="1"/>
</dbReference>
<dbReference type="Pfam" id="PF23121">
    <property type="entry name" value="SPOC_AIPP2"/>
    <property type="match status" value="1"/>
</dbReference>
<evidence type="ECO:0000256" key="6">
    <source>
        <dbReference type="SAM" id="MobiDB-lite"/>
    </source>
</evidence>
<organism evidence="8 9">
    <name type="scientific">Quillaja saponaria</name>
    <name type="common">Soap bark tree</name>
    <dbReference type="NCBI Taxonomy" id="32244"/>
    <lineage>
        <taxon>Eukaryota</taxon>
        <taxon>Viridiplantae</taxon>
        <taxon>Streptophyta</taxon>
        <taxon>Embryophyta</taxon>
        <taxon>Tracheophyta</taxon>
        <taxon>Spermatophyta</taxon>
        <taxon>Magnoliopsida</taxon>
        <taxon>eudicotyledons</taxon>
        <taxon>Gunneridae</taxon>
        <taxon>Pentapetalae</taxon>
        <taxon>rosids</taxon>
        <taxon>fabids</taxon>
        <taxon>Fabales</taxon>
        <taxon>Quillajaceae</taxon>
        <taxon>Quillaja</taxon>
    </lineage>
</organism>
<feature type="region of interest" description="Disordered" evidence="6">
    <location>
        <begin position="156"/>
        <end position="182"/>
    </location>
</feature>
<protein>
    <submittedName>
        <fullName evidence="8">RING/FYVE/PHD zinc finger superfamily protein</fullName>
    </submittedName>
</protein>
<keyword evidence="4" id="KW-0805">Transcription regulation</keyword>
<accession>A0AAD7PGK6</accession>
<name>A0AAD7PGK6_QUISA</name>
<gene>
    <name evidence="8" type="ORF">O6P43_025743</name>
</gene>
<feature type="compositionally biased region" description="Basic and acidic residues" evidence="6">
    <location>
        <begin position="164"/>
        <end position="182"/>
    </location>
</feature>
<dbReference type="AlphaFoldDB" id="A0AAD7PGK6"/>
<evidence type="ECO:0000313" key="8">
    <source>
        <dbReference type="EMBL" id="KAJ7954134.1"/>
    </source>
</evidence>
<dbReference type="GO" id="GO:0008270">
    <property type="term" value="F:zinc ion binding"/>
    <property type="evidence" value="ECO:0007669"/>
    <property type="project" value="UniProtKB-KW"/>
</dbReference>
<keyword evidence="1" id="KW-0479">Metal-binding</keyword>
<reference evidence="8" key="1">
    <citation type="journal article" date="2023" name="Science">
        <title>Elucidation of the pathway for biosynthesis of saponin adjuvants from the soapbark tree.</title>
        <authorList>
            <person name="Reed J."/>
            <person name="Orme A."/>
            <person name="El-Demerdash A."/>
            <person name="Owen C."/>
            <person name="Martin L.B.B."/>
            <person name="Misra R.C."/>
            <person name="Kikuchi S."/>
            <person name="Rejzek M."/>
            <person name="Martin A.C."/>
            <person name="Harkess A."/>
            <person name="Leebens-Mack J."/>
            <person name="Louveau T."/>
            <person name="Stephenson M.J."/>
            <person name="Osbourn A."/>
        </authorList>
    </citation>
    <scope>NUCLEOTIDE SEQUENCE</scope>
    <source>
        <strain evidence="8">S10</strain>
    </source>
</reference>
<evidence type="ECO:0000256" key="2">
    <source>
        <dbReference type="ARBA" id="ARBA00022771"/>
    </source>
</evidence>
<dbReference type="PANTHER" id="PTHR33304">
    <property type="match status" value="1"/>
</dbReference>
<dbReference type="InterPro" id="IPR049914">
    <property type="entry name" value="PHD1-3/5-6"/>
</dbReference>
<dbReference type="GO" id="GO:0140566">
    <property type="term" value="F:histone reader activity"/>
    <property type="evidence" value="ECO:0007669"/>
    <property type="project" value="InterPro"/>
</dbReference>
<comment type="caution">
    <text evidence="8">The sequence shown here is derived from an EMBL/GenBank/DDBJ whole genome shotgun (WGS) entry which is preliminary data.</text>
</comment>
<sequence>MVHQEKLDSNALRSDGTSSTFPRIPFKRPKTAKVKFLELEEAIKLSSETRVPTTFIHHNPLFPTDPSDFIPERTKAKTTTSNCLPTGNTRCTSTALQQQVHMPNDANCNFGLHHGTSVRSMKTAGLEDRHSKPVASTVNCKLISCSTLSEKDVKSCEPELPSNLKEEQPSGKDDGTSKEAQLRVTRDEGAVAAKTLSILQKFHGNCPAMENIWNGNLEILHSALSGGNYEGILRHFRLYEGFSAHPPARVSRRAYEFSKKLTGVLEFKFHPIQDQWPKTFQSKLPDGNDIGLYFYAQKSERSKKHYSILLKFIEKNYLMMKSSIEDVELLVFPSKVLAADCQRLDEGSLFMWGVFRHLKCNTIY</sequence>
<feature type="region of interest" description="Disordered" evidence="6">
    <location>
        <begin position="1"/>
        <end position="25"/>
    </location>
</feature>
<evidence type="ECO:0000256" key="5">
    <source>
        <dbReference type="ARBA" id="ARBA00023163"/>
    </source>
</evidence>
<keyword evidence="2" id="KW-0863">Zinc-finger</keyword>